<keyword evidence="1" id="KW-0677">Repeat</keyword>
<reference evidence="4 5" key="1">
    <citation type="submission" date="2024-07" db="EMBL/GenBank/DDBJ databases">
        <title>Section-level genome sequencing and comparative genomics of Aspergillus sections Usti and Cavernicolus.</title>
        <authorList>
            <consortium name="Lawrence Berkeley National Laboratory"/>
            <person name="Nybo J.L."/>
            <person name="Vesth T.C."/>
            <person name="Theobald S."/>
            <person name="Frisvad J.C."/>
            <person name="Larsen T.O."/>
            <person name="Kjaerboelling I."/>
            <person name="Rothschild-Mancinelli K."/>
            <person name="Lyhne E.K."/>
            <person name="Kogle M.E."/>
            <person name="Barry K."/>
            <person name="Clum A."/>
            <person name="Na H."/>
            <person name="Ledsgaard L."/>
            <person name="Lin J."/>
            <person name="Lipzen A."/>
            <person name="Kuo A."/>
            <person name="Riley R."/>
            <person name="Mondo S."/>
            <person name="Labutti K."/>
            <person name="Haridas S."/>
            <person name="Pangalinan J."/>
            <person name="Salamov A.A."/>
            <person name="Simmons B.A."/>
            <person name="Magnuson J.K."/>
            <person name="Chen J."/>
            <person name="Drula E."/>
            <person name="Henrissat B."/>
            <person name="Wiebenga A."/>
            <person name="Lubbers R.J."/>
            <person name="Gomes A.C."/>
            <person name="Makela M.R."/>
            <person name="Stajich J."/>
            <person name="Grigoriev I.V."/>
            <person name="Mortensen U.H."/>
            <person name="De Vries R.P."/>
            <person name="Baker S.E."/>
            <person name="Andersen M.R."/>
        </authorList>
    </citation>
    <scope>NUCLEOTIDE SEQUENCE [LARGE SCALE GENOMIC DNA]</scope>
    <source>
        <strain evidence="4 5">CBS 588.65</strain>
    </source>
</reference>
<dbReference type="SMART" id="SM00248">
    <property type="entry name" value="ANK"/>
    <property type="match status" value="9"/>
</dbReference>
<dbReference type="PROSITE" id="PS50297">
    <property type="entry name" value="ANK_REP_REGION"/>
    <property type="match status" value="1"/>
</dbReference>
<comment type="caution">
    <text evidence="4">The sequence shown here is derived from an EMBL/GenBank/DDBJ whole genome shotgun (WGS) entry which is preliminary data.</text>
</comment>
<keyword evidence="5" id="KW-1185">Reference proteome</keyword>
<dbReference type="SUPFAM" id="SSF48403">
    <property type="entry name" value="Ankyrin repeat"/>
    <property type="match status" value="2"/>
</dbReference>
<evidence type="ECO:0000256" key="2">
    <source>
        <dbReference type="ARBA" id="ARBA00023043"/>
    </source>
</evidence>
<dbReference type="Proteomes" id="UP001610334">
    <property type="component" value="Unassembled WGS sequence"/>
</dbReference>
<dbReference type="PANTHER" id="PTHR24198">
    <property type="entry name" value="ANKYRIN REPEAT AND PROTEIN KINASE DOMAIN-CONTAINING PROTEIN"/>
    <property type="match status" value="1"/>
</dbReference>
<feature type="repeat" description="ANK" evidence="3">
    <location>
        <begin position="222"/>
        <end position="254"/>
    </location>
</feature>
<dbReference type="EMBL" id="JBFXLT010000078">
    <property type="protein sequence ID" value="KAL2809992.1"/>
    <property type="molecule type" value="Genomic_DNA"/>
</dbReference>
<name>A0ABR4H3F2_9EURO</name>
<evidence type="ECO:0000313" key="5">
    <source>
        <dbReference type="Proteomes" id="UP001610334"/>
    </source>
</evidence>
<proteinExistence type="predicted"/>
<sequence length="473" mass="52960">MAQPPLTEGLGGLPPEIMHLIAQQIASDRVLNALARTNRYFYEIFNPYLYAHKATWKGRRSALIWAAKEGREETMRIALRYHNPLRKTKPLVIAVENNRERIVEMLLAKDRVNIEALNSNKSTPLEVAVQNGFESIVKQLLDAGANVQPWKTTREMQTGDGESLLFQAIRSGRQGVARHLIHCGKIDLNAMNHFNETALTTAVWNDRNEVIEHLLAAGANPNTAGPLAVAVERKKVSLIRLLLDYGANPNEPNRSRRETPIYRAILAGFPPVLQVLLDCEKVDVNHVNILNDTPLTYAIERKKPDMANLLLCREDLCVNRGFPLDRAVRKGYTELVRALLNTGRLDGLSMIEGLASAVNTNNLDITLLVLGRKEVNINYRLPFRHAIRHGHLDIAKALLADGRLDQESKFEGLAAAISRNDAGSNMLIPLILDSGVDFNVKSGKYTLQTLLKDAYLVRNLKAVWHLTWRGVRS</sequence>
<evidence type="ECO:0000256" key="3">
    <source>
        <dbReference type="PROSITE-ProRule" id="PRU00023"/>
    </source>
</evidence>
<keyword evidence="2 3" id="KW-0040">ANK repeat</keyword>
<gene>
    <name evidence="4" type="ORF">BJX63DRAFT_330272</name>
</gene>
<dbReference type="Gene3D" id="1.25.40.20">
    <property type="entry name" value="Ankyrin repeat-containing domain"/>
    <property type="match status" value="2"/>
</dbReference>
<evidence type="ECO:0000313" key="4">
    <source>
        <dbReference type="EMBL" id="KAL2809992.1"/>
    </source>
</evidence>
<dbReference type="InterPro" id="IPR002110">
    <property type="entry name" value="Ankyrin_rpt"/>
</dbReference>
<dbReference type="Pfam" id="PF12796">
    <property type="entry name" value="Ank_2"/>
    <property type="match status" value="3"/>
</dbReference>
<dbReference type="PANTHER" id="PTHR24198:SF165">
    <property type="entry name" value="ANKYRIN REPEAT-CONTAINING PROTEIN-RELATED"/>
    <property type="match status" value="1"/>
</dbReference>
<dbReference type="PROSITE" id="PS50088">
    <property type="entry name" value="ANK_REPEAT"/>
    <property type="match status" value="2"/>
</dbReference>
<feature type="repeat" description="ANK" evidence="3">
    <location>
        <begin position="120"/>
        <end position="152"/>
    </location>
</feature>
<accession>A0ABR4H3F2</accession>
<protein>
    <submittedName>
        <fullName evidence="4">Ankyrin repeat-containing domain protein</fullName>
    </submittedName>
</protein>
<dbReference type="InterPro" id="IPR036770">
    <property type="entry name" value="Ankyrin_rpt-contain_sf"/>
</dbReference>
<organism evidence="4 5">
    <name type="scientific">Aspergillus granulosus</name>
    <dbReference type="NCBI Taxonomy" id="176169"/>
    <lineage>
        <taxon>Eukaryota</taxon>
        <taxon>Fungi</taxon>
        <taxon>Dikarya</taxon>
        <taxon>Ascomycota</taxon>
        <taxon>Pezizomycotina</taxon>
        <taxon>Eurotiomycetes</taxon>
        <taxon>Eurotiomycetidae</taxon>
        <taxon>Eurotiales</taxon>
        <taxon>Aspergillaceae</taxon>
        <taxon>Aspergillus</taxon>
        <taxon>Aspergillus subgen. Nidulantes</taxon>
    </lineage>
</organism>
<evidence type="ECO:0000256" key="1">
    <source>
        <dbReference type="ARBA" id="ARBA00022737"/>
    </source>
</evidence>